<sequence length="125" mass="14026">MILNGEEKSVNLNTDDENYHIRFDNELFFCAGDIEVGLSGCLRGIYVDYFDVIDGYTKGSAKVNTNAELRSCDGNGLSTMKTPETEILPLLDIGKKLLNEITDEQMNENDTGSEYKLESDHEPEH</sequence>
<dbReference type="STRING" id="42157.A0A182EXM0"/>
<dbReference type="AlphaFoldDB" id="A0A182EXM0"/>
<dbReference type="EMBL" id="UYRW01012595">
    <property type="protein sequence ID" value="VDN00302.1"/>
    <property type="molecule type" value="Genomic_DNA"/>
</dbReference>
<feature type="compositionally biased region" description="Basic and acidic residues" evidence="1">
    <location>
        <begin position="113"/>
        <end position="125"/>
    </location>
</feature>
<gene>
    <name evidence="2" type="ORF">NOO_LOCUS12923</name>
</gene>
<reference evidence="2 3" key="2">
    <citation type="submission" date="2018-08" db="EMBL/GenBank/DDBJ databases">
        <authorList>
            <person name="Laetsch R D."/>
            <person name="Stevens L."/>
            <person name="Kumar S."/>
            <person name="Blaxter L. M."/>
        </authorList>
    </citation>
    <scope>NUCLEOTIDE SEQUENCE [LARGE SCALE GENOMIC DNA]</scope>
</reference>
<feature type="region of interest" description="Disordered" evidence="1">
    <location>
        <begin position="103"/>
        <end position="125"/>
    </location>
</feature>
<evidence type="ECO:0000256" key="1">
    <source>
        <dbReference type="SAM" id="MobiDB-lite"/>
    </source>
</evidence>
<keyword evidence="3" id="KW-1185">Reference proteome</keyword>
<organism evidence="4">
    <name type="scientific">Onchocerca ochengi</name>
    <name type="common">Filarial nematode worm</name>
    <dbReference type="NCBI Taxonomy" id="42157"/>
    <lineage>
        <taxon>Eukaryota</taxon>
        <taxon>Metazoa</taxon>
        <taxon>Ecdysozoa</taxon>
        <taxon>Nematoda</taxon>
        <taxon>Chromadorea</taxon>
        <taxon>Rhabditida</taxon>
        <taxon>Spirurina</taxon>
        <taxon>Spiruromorpha</taxon>
        <taxon>Filarioidea</taxon>
        <taxon>Onchocercidae</taxon>
        <taxon>Onchocerca</taxon>
    </lineage>
</organism>
<dbReference type="Proteomes" id="UP000271087">
    <property type="component" value="Unassembled WGS sequence"/>
</dbReference>
<reference evidence="4" key="1">
    <citation type="submission" date="2016-06" db="UniProtKB">
        <authorList>
            <consortium name="WormBaseParasite"/>
        </authorList>
    </citation>
    <scope>IDENTIFICATION</scope>
</reference>
<evidence type="ECO:0000313" key="2">
    <source>
        <dbReference type="EMBL" id="VDN00302.1"/>
    </source>
</evidence>
<dbReference type="WBParaSite" id="nOo.2.0.1.t12923-RA">
    <property type="protein sequence ID" value="nOo.2.0.1.t12923-RA"/>
    <property type="gene ID" value="nOo.2.0.1.g12923"/>
</dbReference>
<dbReference type="OrthoDB" id="10436856at2759"/>
<name>A0A182EXM0_ONCOC</name>
<evidence type="ECO:0000313" key="3">
    <source>
        <dbReference type="Proteomes" id="UP000271087"/>
    </source>
</evidence>
<accession>A0A182EXM0</accession>
<proteinExistence type="predicted"/>
<evidence type="ECO:0000313" key="4">
    <source>
        <dbReference type="WBParaSite" id="nOo.2.0.1.t12923-RA"/>
    </source>
</evidence>
<protein>
    <submittedName>
        <fullName evidence="4">LAM_G_DOMAIN domain-containing protein</fullName>
    </submittedName>
</protein>